<evidence type="ECO:0000313" key="3">
    <source>
        <dbReference type="Proteomes" id="UP000494163"/>
    </source>
</evidence>
<gene>
    <name evidence="2" type="ORF">Dbus_chrXg662</name>
</gene>
<dbReference type="EMBL" id="CP012528">
    <property type="protein sequence ID" value="ALC48806.1"/>
    <property type="molecule type" value="Genomic_DNA"/>
</dbReference>
<dbReference type="Proteomes" id="UP000494163">
    <property type="component" value="Chromosome X"/>
</dbReference>
<name>A0A0M5JDK6_DROBS</name>
<keyword evidence="3" id="KW-1185">Reference proteome</keyword>
<evidence type="ECO:0000256" key="1">
    <source>
        <dbReference type="SAM" id="MobiDB-lite"/>
    </source>
</evidence>
<feature type="compositionally biased region" description="Basic residues" evidence="1">
    <location>
        <begin position="232"/>
        <end position="244"/>
    </location>
</feature>
<organism evidence="2 3">
    <name type="scientific">Drosophila busckii</name>
    <name type="common">Fruit fly</name>
    <dbReference type="NCBI Taxonomy" id="30019"/>
    <lineage>
        <taxon>Eukaryota</taxon>
        <taxon>Metazoa</taxon>
        <taxon>Ecdysozoa</taxon>
        <taxon>Arthropoda</taxon>
        <taxon>Hexapoda</taxon>
        <taxon>Insecta</taxon>
        <taxon>Pterygota</taxon>
        <taxon>Neoptera</taxon>
        <taxon>Endopterygota</taxon>
        <taxon>Diptera</taxon>
        <taxon>Brachycera</taxon>
        <taxon>Muscomorpha</taxon>
        <taxon>Ephydroidea</taxon>
        <taxon>Drosophilidae</taxon>
        <taxon>Drosophila</taxon>
    </lineage>
</organism>
<evidence type="ECO:0000313" key="2">
    <source>
        <dbReference type="EMBL" id="ALC48806.1"/>
    </source>
</evidence>
<dbReference type="OrthoDB" id="7861362at2759"/>
<feature type="region of interest" description="Disordered" evidence="1">
    <location>
        <begin position="266"/>
        <end position="329"/>
    </location>
</feature>
<feature type="region of interest" description="Disordered" evidence="1">
    <location>
        <begin position="232"/>
        <end position="251"/>
    </location>
</feature>
<dbReference type="OMA" id="APYSELH"/>
<accession>A0A0M5JDK6</accession>
<protein>
    <submittedName>
        <fullName evidence="2">CG2898</fullName>
    </submittedName>
</protein>
<reference evidence="2 3" key="1">
    <citation type="submission" date="2015-08" db="EMBL/GenBank/DDBJ databases">
        <title>Ancestral chromatin configuration constrains chromatin evolution on differentiating sex chromosomes in Drosophila.</title>
        <authorList>
            <person name="Zhou Q."/>
            <person name="Bachtrog D."/>
        </authorList>
    </citation>
    <scope>NUCLEOTIDE SEQUENCE [LARGE SCALE GENOMIC DNA]</scope>
    <source>
        <tissue evidence="2">Whole larvae</tissue>
    </source>
</reference>
<feature type="compositionally biased region" description="Polar residues" evidence="1">
    <location>
        <begin position="270"/>
        <end position="282"/>
    </location>
</feature>
<sequence>MCMSCCYAPRCCNKQTLEKLSCADDYLWFQRCSHRDCGVCQTREQHECECDCRRNRHIVEALSCLFRCSVPFMLSTLFRLAHQRECPLRRFTRDHNWDVMQHVLAPYTELNDLEIYDSMYDRCGQPIDPLDCNNTLKVVRLIFLNEVITLDQRAYLMRMLERLRDHAHCPVNLQLLLEALAGVDLKQLVCSIHNQEQLARNFYNARQCAQICRLYRQVTTIDKMKIHRLRQRHRQHKYKARKLSHAPTEDVVSARQTLLNQQFCMRRTEQSTPVPGKTSKQYSNNPSRRNSSKTSSKSQKSRRSSSQQQQQQHQAELARLRERIEAGSA</sequence>
<feature type="compositionally biased region" description="Basic and acidic residues" evidence="1">
    <location>
        <begin position="316"/>
        <end position="329"/>
    </location>
</feature>
<proteinExistence type="predicted"/>
<feature type="compositionally biased region" description="Low complexity" evidence="1">
    <location>
        <begin position="283"/>
        <end position="312"/>
    </location>
</feature>
<dbReference type="AlphaFoldDB" id="A0A0M5JDK6"/>